<dbReference type="SUPFAM" id="SSF52768">
    <property type="entry name" value="Arginase/deacetylase"/>
    <property type="match status" value="2"/>
</dbReference>
<dbReference type="InterPro" id="IPR023801">
    <property type="entry name" value="His_deacetylse_dom"/>
</dbReference>
<dbReference type="InterPro" id="IPR023696">
    <property type="entry name" value="Ureohydrolase_dom_sf"/>
</dbReference>
<keyword evidence="4" id="KW-1185">Reference proteome</keyword>
<evidence type="ECO:0000256" key="1">
    <source>
        <dbReference type="ARBA" id="ARBA00048287"/>
    </source>
</evidence>
<feature type="domain" description="Histone deacetylase" evidence="2">
    <location>
        <begin position="81"/>
        <end position="375"/>
    </location>
</feature>
<name>A0ABQ9ZK04_9CRUS</name>
<protein>
    <recommendedName>
        <fullName evidence="2">Histone deacetylase domain-containing protein</fullName>
    </recommendedName>
</protein>
<dbReference type="PANTHER" id="PTHR10625:SF38">
    <property type="entry name" value="HISTONE DEACETYLASE 6, ISOFORM G"/>
    <property type="match status" value="1"/>
</dbReference>
<sequence>MLKCHMVTLIPSSVSHWFDGVKRNYPVTCHQNCLQLHLGCQKNILEIYIQQTLLTKKMSTGIIYDNRMVEHKCLWDLNYNEKPERFTSILQRCEELQLLNRCLHLKPRAATKEELLMVHTPEMISILKNTAGFSDEGALEQLSSKYDFLYIHPSTYDLSLLAAGSTVELVSNILDGKIKNGMAVIRPPGHHAMKSEYCGYCFYNNVAIAAQYALETQGLKRILIVDWDIHHGQATQQMFYDDPRVLYFSIHGYQNGAFWPHLRESDYHNIGRGAGLGYNINVPMNEIKMGNSDYMAIFHELLLPIAYEFNPELVIVSAGYDAALGCPEGEMEVTPACYSHFTNSLMGLANGRLAVVLEGGYCLKSLSEGAALTLRNLLGDPVPLIQNLDAPKRSAQQAIMSVMYVLRRHWNCLQHLEEFNVQEIKDPMNLPENKFWPRIEFVGSDEKPETYATRDICPAQDPKVAAELDAQLDALIASTCLDVQPNRVGFTANPAEPIVAQLEIIQRCHMIQTERSQTSIAEETSGFFRNLIGSILDGKCRSGIAIVDKSSENLIKTLKYAVDSRGTKNVMFIDMRIHPDCEIQRSFQEDVRILCASLYSGLALDDVEFVGLNDSKRYIVNIGLQPNCGDAEIFSSFFRVLLPIAYQFGPQLIVIAADSSGNISAEGFGQIIHLLTSIAGGRLSVTFENSLVINSSLSRIKSCVQALLGEPIGMPGEIHHRLDATSVCTIRTVNKAHNPYWNALQFNMQVPDVNVLVPPFMNDEKVLRYNPELLHS</sequence>
<dbReference type="Proteomes" id="UP001234178">
    <property type="component" value="Unassembled WGS sequence"/>
</dbReference>
<evidence type="ECO:0000313" key="4">
    <source>
        <dbReference type="Proteomes" id="UP001234178"/>
    </source>
</evidence>
<evidence type="ECO:0000313" key="3">
    <source>
        <dbReference type="EMBL" id="KAK4012895.1"/>
    </source>
</evidence>
<dbReference type="PRINTS" id="PR01270">
    <property type="entry name" value="HDASUPER"/>
</dbReference>
<feature type="domain" description="Histone deacetylase" evidence="2">
    <location>
        <begin position="558"/>
        <end position="657"/>
    </location>
</feature>
<dbReference type="EMBL" id="JAOYFB010000004">
    <property type="protein sequence ID" value="KAK4012895.1"/>
    <property type="molecule type" value="Genomic_DNA"/>
</dbReference>
<dbReference type="InterPro" id="IPR000286">
    <property type="entry name" value="HDACs"/>
</dbReference>
<dbReference type="CDD" id="cd10002">
    <property type="entry name" value="HDAC10_HDAC6-dom1"/>
    <property type="match status" value="1"/>
</dbReference>
<accession>A0ABQ9ZK04</accession>
<evidence type="ECO:0000259" key="2">
    <source>
        <dbReference type="Pfam" id="PF00850"/>
    </source>
</evidence>
<reference evidence="3 4" key="1">
    <citation type="journal article" date="2023" name="Nucleic Acids Res.">
        <title>The hologenome of Daphnia magna reveals possible DNA methylation and microbiome-mediated evolution of the host genome.</title>
        <authorList>
            <person name="Chaturvedi A."/>
            <person name="Li X."/>
            <person name="Dhandapani V."/>
            <person name="Marshall H."/>
            <person name="Kissane S."/>
            <person name="Cuenca-Cambronero M."/>
            <person name="Asole G."/>
            <person name="Calvet F."/>
            <person name="Ruiz-Romero M."/>
            <person name="Marangio P."/>
            <person name="Guigo R."/>
            <person name="Rago D."/>
            <person name="Mirbahai L."/>
            <person name="Eastwood N."/>
            <person name="Colbourne J.K."/>
            <person name="Zhou J."/>
            <person name="Mallon E."/>
            <person name="Orsini L."/>
        </authorList>
    </citation>
    <scope>NUCLEOTIDE SEQUENCE [LARGE SCALE GENOMIC DNA]</scope>
    <source>
        <strain evidence="3">LRV0_1</strain>
    </source>
</reference>
<organism evidence="3 4">
    <name type="scientific">Daphnia magna</name>
    <dbReference type="NCBI Taxonomy" id="35525"/>
    <lineage>
        <taxon>Eukaryota</taxon>
        <taxon>Metazoa</taxon>
        <taxon>Ecdysozoa</taxon>
        <taxon>Arthropoda</taxon>
        <taxon>Crustacea</taxon>
        <taxon>Branchiopoda</taxon>
        <taxon>Diplostraca</taxon>
        <taxon>Cladocera</taxon>
        <taxon>Anomopoda</taxon>
        <taxon>Daphniidae</taxon>
        <taxon>Daphnia</taxon>
    </lineage>
</organism>
<gene>
    <name evidence="3" type="ORF">OUZ56_025145</name>
</gene>
<dbReference type="InterPro" id="IPR037138">
    <property type="entry name" value="His_deacetylse_dom_sf"/>
</dbReference>
<comment type="catalytic activity">
    <reaction evidence="1">
        <text>N(6)-acetyl-L-lysyl-[histone] + H2O = L-lysyl-[histone] + acetate</text>
        <dbReference type="Rhea" id="RHEA:58196"/>
        <dbReference type="Rhea" id="RHEA-COMP:9845"/>
        <dbReference type="Rhea" id="RHEA-COMP:11338"/>
        <dbReference type="ChEBI" id="CHEBI:15377"/>
        <dbReference type="ChEBI" id="CHEBI:29969"/>
        <dbReference type="ChEBI" id="CHEBI:30089"/>
        <dbReference type="ChEBI" id="CHEBI:61930"/>
        <dbReference type="EC" id="3.5.1.98"/>
    </reaction>
</comment>
<dbReference type="Gene3D" id="3.40.800.20">
    <property type="entry name" value="Histone deacetylase domain"/>
    <property type="match status" value="2"/>
</dbReference>
<proteinExistence type="predicted"/>
<comment type="caution">
    <text evidence="3">The sequence shown here is derived from an EMBL/GenBank/DDBJ whole genome shotgun (WGS) entry which is preliminary data.</text>
</comment>
<dbReference type="Pfam" id="PF00850">
    <property type="entry name" value="Hist_deacetyl"/>
    <property type="match status" value="2"/>
</dbReference>
<dbReference type="PANTHER" id="PTHR10625">
    <property type="entry name" value="HISTONE DEACETYLASE HDAC1-RELATED"/>
    <property type="match status" value="1"/>
</dbReference>